<dbReference type="Proteomes" id="UP001472677">
    <property type="component" value="Unassembled WGS sequence"/>
</dbReference>
<comment type="caution">
    <text evidence="1">The sequence shown here is derived from an EMBL/GenBank/DDBJ whole genome shotgun (WGS) entry which is preliminary data.</text>
</comment>
<proteinExistence type="predicted"/>
<gene>
    <name evidence="1" type="ORF">V6N12_018360</name>
</gene>
<protein>
    <submittedName>
        <fullName evidence="1">Uncharacterized protein</fullName>
    </submittedName>
</protein>
<sequence length="181" mass="20439">MQASRTRLFKGYKEVQRAKAADPDIQLVCDDSNIFKWTAVIKTPYEGGVFQLAFAVPEQQPLQPPQVRFLTKVFHPNVHFRKVLRSRIMYVLIGKVVKKAALAKQYGRVTDTVALSSDILQSRFDPRHIRKLLLNFILGSRGLSIQSHASFTINGVISWPIPGCAMSCAFKKPSKELKQVL</sequence>
<keyword evidence="2" id="KW-1185">Reference proteome</keyword>
<dbReference type="InterPro" id="IPR000608">
    <property type="entry name" value="UBC"/>
</dbReference>
<accession>A0ABR2BQ49</accession>
<evidence type="ECO:0000313" key="2">
    <source>
        <dbReference type="Proteomes" id="UP001472677"/>
    </source>
</evidence>
<dbReference type="InterPro" id="IPR050113">
    <property type="entry name" value="Ub_conjugating_enzyme"/>
</dbReference>
<dbReference type="Pfam" id="PF00179">
    <property type="entry name" value="UQ_con"/>
    <property type="match status" value="1"/>
</dbReference>
<dbReference type="SUPFAM" id="SSF54495">
    <property type="entry name" value="UBC-like"/>
    <property type="match status" value="1"/>
</dbReference>
<name>A0ABR2BQ49_9ROSI</name>
<dbReference type="EMBL" id="JBBPBM010000093">
    <property type="protein sequence ID" value="KAK8509278.1"/>
    <property type="molecule type" value="Genomic_DNA"/>
</dbReference>
<dbReference type="PANTHER" id="PTHR24067">
    <property type="entry name" value="UBIQUITIN-CONJUGATING ENZYME E2"/>
    <property type="match status" value="1"/>
</dbReference>
<organism evidence="1 2">
    <name type="scientific">Hibiscus sabdariffa</name>
    <name type="common">roselle</name>
    <dbReference type="NCBI Taxonomy" id="183260"/>
    <lineage>
        <taxon>Eukaryota</taxon>
        <taxon>Viridiplantae</taxon>
        <taxon>Streptophyta</taxon>
        <taxon>Embryophyta</taxon>
        <taxon>Tracheophyta</taxon>
        <taxon>Spermatophyta</taxon>
        <taxon>Magnoliopsida</taxon>
        <taxon>eudicotyledons</taxon>
        <taxon>Gunneridae</taxon>
        <taxon>Pentapetalae</taxon>
        <taxon>rosids</taxon>
        <taxon>malvids</taxon>
        <taxon>Malvales</taxon>
        <taxon>Malvaceae</taxon>
        <taxon>Malvoideae</taxon>
        <taxon>Hibiscus</taxon>
    </lineage>
</organism>
<dbReference type="PROSITE" id="PS50127">
    <property type="entry name" value="UBC_2"/>
    <property type="match status" value="1"/>
</dbReference>
<dbReference type="Gene3D" id="3.10.110.10">
    <property type="entry name" value="Ubiquitin Conjugating Enzyme"/>
    <property type="match status" value="1"/>
</dbReference>
<reference evidence="1 2" key="1">
    <citation type="journal article" date="2024" name="G3 (Bethesda)">
        <title>Genome assembly of Hibiscus sabdariffa L. provides insights into metabolisms of medicinal natural products.</title>
        <authorList>
            <person name="Kim T."/>
        </authorList>
    </citation>
    <scope>NUCLEOTIDE SEQUENCE [LARGE SCALE GENOMIC DNA]</scope>
    <source>
        <strain evidence="1">TK-2024</strain>
        <tissue evidence="1">Old leaves</tissue>
    </source>
</reference>
<evidence type="ECO:0000313" key="1">
    <source>
        <dbReference type="EMBL" id="KAK8509278.1"/>
    </source>
</evidence>
<dbReference type="SMART" id="SM00212">
    <property type="entry name" value="UBCc"/>
    <property type="match status" value="1"/>
</dbReference>
<dbReference type="InterPro" id="IPR016135">
    <property type="entry name" value="UBQ-conjugating_enzyme/RWD"/>
</dbReference>